<reference evidence="7" key="1">
    <citation type="journal article" date="2018" name="Int. J. Syst. Evol. Microbiol.">
        <title>Jatrophihabitans telluris sp. nov., isolated from sediment soil of lava forest wetlands and the emended description of the genus Jatrophihabitans.</title>
        <authorList>
            <person name="Lee K.C."/>
            <person name="Suh M.K."/>
            <person name="Eom M.K."/>
            <person name="Kim K.K."/>
            <person name="Kim J.S."/>
            <person name="Kim D.S."/>
            <person name="Ko S.H."/>
            <person name="Shin Y.K."/>
            <person name="Lee J.S."/>
        </authorList>
    </citation>
    <scope>NUCLEOTIDE SEQUENCE</scope>
    <source>
        <strain evidence="7">N237</strain>
    </source>
</reference>
<dbReference type="SUPFAM" id="SSF54373">
    <property type="entry name" value="FAD-linked reductases, C-terminal domain"/>
    <property type="match status" value="1"/>
</dbReference>
<dbReference type="Gene3D" id="3.50.50.60">
    <property type="entry name" value="FAD/NAD(P)-binding domain"/>
    <property type="match status" value="1"/>
</dbReference>
<evidence type="ECO:0000256" key="5">
    <source>
        <dbReference type="ARBA" id="ARBA00050018"/>
    </source>
</evidence>
<dbReference type="InterPro" id="IPR036188">
    <property type="entry name" value="FAD/NAD-bd_sf"/>
</dbReference>
<dbReference type="Proteomes" id="UP001056336">
    <property type="component" value="Chromosome"/>
</dbReference>
<reference evidence="7" key="2">
    <citation type="submission" date="2022-05" db="EMBL/GenBank/DDBJ databases">
        <authorList>
            <person name="Kim J.-S."/>
            <person name="Lee K."/>
            <person name="Suh M."/>
            <person name="Eom M."/>
            <person name="Kim J.-S."/>
            <person name="Kim D.-S."/>
            <person name="Ko S.-H."/>
            <person name="Shin Y."/>
            <person name="Lee J.-S."/>
        </authorList>
    </citation>
    <scope>NUCLEOTIDE SEQUENCE</scope>
    <source>
        <strain evidence="7">N237</strain>
    </source>
</reference>
<dbReference type="SUPFAM" id="SSF51905">
    <property type="entry name" value="FAD/NAD(P)-binding domain"/>
    <property type="match status" value="1"/>
</dbReference>
<comment type="pathway">
    <text evidence="1">Cofactor biosynthesis; thiamine diphosphate biosynthesis.</text>
</comment>
<keyword evidence="3 7" id="KW-0560">Oxidoreductase</keyword>
<protein>
    <recommendedName>
        <fullName evidence="5">glycine oxidase</fullName>
        <ecNumber evidence="5">1.4.3.19</ecNumber>
    </recommendedName>
</protein>
<evidence type="ECO:0000313" key="8">
    <source>
        <dbReference type="Proteomes" id="UP001056336"/>
    </source>
</evidence>
<comment type="catalytic activity">
    <reaction evidence="4">
        <text>glycine + O2 + H2O = glyoxylate + H2O2 + NH4(+)</text>
        <dbReference type="Rhea" id="RHEA:11532"/>
        <dbReference type="ChEBI" id="CHEBI:15377"/>
        <dbReference type="ChEBI" id="CHEBI:15379"/>
        <dbReference type="ChEBI" id="CHEBI:16240"/>
        <dbReference type="ChEBI" id="CHEBI:28938"/>
        <dbReference type="ChEBI" id="CHEBI:36655"/>
        <dbReference type="ChEBI" id="CHEBI:57305"/>
        <dbReference type="EC" id="1.4.3.19"/>
    </reaction>
</comment>
<dbReference type="GO" id="GO:0043799">
    <property type="term" value="F:glycine oxidase activity"/>
    <property type="evidence" value="ECO:0007669"/>
    <property type="project" value="UniProtKB-EC"/>
</dbReference>
<dbReference type="InterPro" id="IPR012727">
    <property type="entry name" value="Gly_oxidase_ThiO"/>
</dbReference>
<evidence type="ECO:0000256" key="3">
    <source>
        <dbReference type="ARBA" id="ARBA00023002"/>
    </source>
</evidence>
<dbReference type="EMBL" id="CP097332">
    <property type="protein sequence ID" value="UQX88080.1"/>
    <property type="molecule type" value="Genomic_DNA"/>
</dbReference>
<dbReference type="RefSeq" id="WP_249771230.1">
    <property type="nucleotide sequence ID" value="NZ_CP097332.1"/>
</dbReference>
<dbReference type="Pfam" id="PF01266">
    <property type="entry name" value="DAO"/>
    <property type="match status" value="1"/>
</dbReference>
<organism evidence="7 8">
    <name type="scientific">Jatrophihabitans telluris</name>
    <dbReference type="NCBI Taxonomy" id="2038343"/>
    <lineage>
        <taxon>Bacteria</taxon>
        <taxon>Bacillati</taxon>
        <taxon>Actinomycetota</taxon>
        <taxon>Actinomycetes</taxon>
        <taxon>Jatrophihabitantales</taxon>
        <taxon>Jatrophihabitantaceae</taxon>
        <taxon>Jatrophihabitans</taxon>
    </lineage>
</organism>
<keyword evidence="8" id="KW-1185">Reference proteome</keyword>
<evidence type="ECO:0000256" key="2">
    <source>
        <dbReference type="ARBA" id="ARBA00022977"/>
    </source>
</evidence>
<dbReference type="NCBIfam" id="TIGR02352">
    <property type="entry name" value="thiamin_ThiO"/>
    <property type="match status" value="1"/>
</dbReference>
<dbReference type="Gene3D" id="3.30.9.10">
    <property type="entry name" value="D-Amino Acid Oxidase, subunit A, domain 2"/>
    <property type="match status" value="1"/>
</dbReference>
<name>A0ABY4QYU6_9ACTN</name>
<accession>A0ABY4QYU6</accession>
<evidence type="ECO:0000256" key="4">
    <source>
        <dbReference type="ARBA" id="ARBA00049872"/>
    </source>
</evidence>
<dbReference type="PANTHER" id="PTHR13847:SF289">
    <property type="entry name" value="GLYCINE OXIDASE"/>
    <property type="match status" value="1"/>
</dbReference>
<feature type="domain" description="FAD dependent oxidoreductase" evidence="6">
    <location>
        <begin position="6"/>
        <end position="360"/>
    </location>
</feature>
<proteinExistence type="predicted"/>
<dbReference type="InterPro" id="IPR006076">
    <property type="entry name" value="FAD-dep_OxRdtase"/>
</dbReference>
<keyword evidence="2" id="KW-0784">Thiamine biosynthesis</keyword>
<evidence type="ECO:0000259" key="6">
    <source>
        <dbReference type="Pfam" id="PF01266"/>
    </source>
</evidence>
<gene>
    <name evidence="7" type="primary">thiO</name>
    <name evidence="7" type="ORF">M6D93_17560</name>
</gene>
<sequence>MTHPPRILVVGGGVIGLAVAFRLAGRARVTLIDTSGTRGATWAAAGMLAPVSEAVFGEHELTRLNLRAVAEFVDFAAELALRTGRPVELRHEGTLAVAFDNDDRAALSRLTEYRDSLGLATEQLNSRQARSLEPYLAREVRSGVYTADDLSVDNRQYTEVLHDAARAAGVEFRRGSVSGLRRDSSDGATVTGAVVAGGDGAAESVVLDAEEVVLCTGAATRELADLPIEPVKGQILRLQIPRQLAASGPILTRTVRGLVRGSEVYLVPRRSGEIVVGATSEQRGFDTTVTAGGVYELLRNAYELLPVSSEFEFVEARAGSRPGTPDNGPIVGRLGPGLLVASGHYRNGILLSAATANAVGALVVGGVASAEWTPFGPQRFLSQKEASCN</sequence>
<dbReference type="EC" id="1.4.3.19" evidence="5"/>
<evidence type="ECO:0000256" key="1">
    <source>
        <dbReference type="ARBA" id="ARBA00004948"/>
    </source>
</evidence>
<dbReference type="PANTHER" id="PTHR13847">
    <property type="entry name" value="SARCOSINE DEHYDROGENASE-RELATED"/>
    <property type="match status" value="1"/>
</dbReference>
<evidence type="ECO:0000313" key="7">
    <source>
        <dbReference type="EMBL" id="UQX88080.1"/>
    </source>
</evidence>